<gene>
    <name evidence="2" type="ORF">DV515_00002838</name>
</gene>
<accession>A0A3L8SUK8</accession>
<evidence type="ECO:0000313" key="3">
    <source>
        <dbReference type="Proteomes" id="UP000276834"/>
    </source>
</evidence>
<reference evidence="2 3" key="1">
    <citation type="journal article" date="2018" name="Proc. R. Soc. B">
        <title>A non-coding region near Follistatin controls head colour polymorphism in the Gouldian finch.</title>
        <authorList>
            <person name="Toomey M.B."/>
            <person name="Marques C.I."/>
            <person name="Andrade P."/>
            <person name="Araujo P.M."/>
            <person name="Sabatino S."/>
            <person name="Gazda M.A."/>
            <person name="Afonso S."/>
            <person name="Lopes R.J."/>
            <person name="Corbo J.C."/>
            <person name="Carneiro M."/>
        </authorList>
    </citation>
    <scope>NUCLEOTIDE SEQUENCE [LARGE SCALE GENOMIC DNA]</scope>
    <source>
        <strain evidence="2">Red01</strain>
        <tissue evidence="2">Muscle</tissue>
    </source>
</reference>
<name>A0A3L8SUK8_CHLGU</name>
<comment type="caution">
    <text evidence="2">The sequence shown here is derived from an EMBL/GenBank/DDBJ whole genome shotgun (WGS) entry which is preliminary data.</text>
</comment>
<dbReference type="EMBL" id="QUSF01000005">
    <property type="protein sequence ID" value="RLW09119.1"/>
    <property type="molecule type" value="Genomic_DNA"/>
</dbReference>
<keyword evidence="3" id="KW-1185">Reference proteome</keyword>
<feature type="region of interest" description="Disordered" evidence="1">
    <location>
        <begin position="1"/>
        <end position="175"/>
    </location>
</feature>
<proteinExistence type="predicted"/>
<dbReference type="AlphaFoldDB" id="A0A3L8SUK8"/>
<dbReference type="PANTHER" id="PTHR35082">
    <property type="entry name" value="BEN DOMAIN-CONTAINING PROTEIN 4"/>
    <property type="match status" value="1"/>
</dbReference>
<evidence type="ECO:0000256" key="1">
    <source>
        <dbReference type="SAM" id="MobiDB-lite"/>
    </source>
</evidence>
<dbReference type="OrthoDB" id="10577971at2759"/>
<feature type="compositionally biased region" description="Low complexity" evidence="1">
    <location>
        <begin position="100"/>
        <end position="112"/>
    </location>
</feature>
<dbReference type="PANTHER" id="PTHR35082:SF1">
    <property type="entry name" value="BEN DOMAIN-CONTAINING PROTEIN 4"/>
    <property type="match status" value="1"/>
</dbReference>
<dbReference type="Proteomes" id="UP000276834">
    <property type="component" value="Unassembled WGS sequence"/>
</dbReference>
<organism evidence="2 3">
    <name type="scientific">Chloebia gouldiae</name>
    <name type="common">Gouldian finch</name>
    <name type="synonym">Erythrura gouldiae</name>
    <dbReference type="NCBI Taxonomy" id="44316"/>
    <lineage>
        <taxon>Eukaryota</taxon>
        <taxon>Metazoa</taxon>
        <taxon>Chordata</taxon>
        <taxon>Craniata</taxon>
        <taxon>Vertebrata</taxon>
        <taxon>Euteleostomi</taxon>
        <taxon>Archelosauria</taxon>
        <taxon>Archosauria</taxon>
        <taxon>Dinosauria</taxon>
        <taxon>Saurischia</taxon>
        <taxon>Theropoda</taxon>
        <taxon>Coelurosauria</taxon>
        <taxon>Aves</taxon>
        <taxon>Neognathae</taxon>
        <taxon>Neoaves</taxon>
        <taxon>Telluraves</taxon>
        <taxon>Australaves</taxon>
        <taxon>Passeriformes</taxon>
        <taxon>Passeroidea</taxon>
        <taxon>Passeridae</taxon>
        <taxon>Chloebia</taxon>
    </lineage>
</organism>
<protein>
    <submittedName>
        <fullName evidence="2">Uncharacterized protein</fullName>
    </submittedName>
</protein>
<dbReference type="InterPro" id="IPR038950">
    <property type="entry name" value="BEND4"/>
</dbReference>
<evidence type="ECO:0000313" key="2">
    <source>
        <dbReference type="EMBL" id="RLW09119.1"/>
    </source>
</evidence>
<sequence length="183" mass="18739">MEEEMQPAEEGPSTPKIYKQRGPYSVLKTFPGKRTTLAKRYERPTMVEVPRGRGAGQPFPHAAEPLPYAPHGPFPNGPARPGAAPGAAQGHPRPPPPAPSSSGRYGPCPAVAAGGGAELSAGTRNSSLSSAQLRGALCSRRQRDGGCGLPSPGRLAKGATPAGCPRSGLDGAGGRVRALLGHR</sequence>
<feature type="compositionally biased region" description="Polar residues" evidence="1">
    <location>
        <begin position="122"/>
        <end position="132"/>
    </location>
</feature>
<feature type="compositionally biased region" description="Low complexity" evidence="1">
    <location>
        <begin position="79"/>
        <end position="91"/>
    </location>
</feature>
<feature type="compositionally biased region" description="Pro residues" evidence="1">
    <location>
        <begin position="67"/>
        <end position="78"/>
    </location>
</feature>